<dbReference type="Proteomes" id="UP000543804">
    <property type="component" value="Unassembled WGS sequence"/>
</dbReference>
<comment type="caution">
    <text evidence="1">The sequence shown here is derived from an EMBL/GenBank/DDBJ whole genome shotgun (WGS) entry which is preliminary data.</text>
</comment>
<evidence type="ECO:0000313" key="2">
    <source>
        <dbReference type="Proteomes" id="UP000543804"/>
    </source>
</evidence>
<reference evidence="1 2" key="1">
    <citation type="submission" date="2020-04" db="EMBL/GenBank/DDBJ databases">
        <authorList>
            <person name="Hitch T.C.A."/>
            <person name="Wylensek D."/>
            <person name="Clavel T."/>
        </authorList>
    </citation>
    <scope>NUCLEOTIDE SEQUENCE [LARGE SCALE GENOMIC DNA]</scope>
    <source>
        <strain evidence="1 2">PG-130-P53-12</strain>
    </source>
</reference>
<name>A0A848BCG7_9FIRM</name>
<dbReference type="EMBL" id="JABAFA010000010">
    <property type="protein sequence ID" value="NMD98751.1"/>
    <property type="molecule type" value="Genomic_DNA"/>
</dbReference>
<sequence length="284" mass="31263">MMDGTQTAGAVREEIDDLYFVPHGPQPLRVLAIEAHALLPRLLARLPAARVTAVTRFDGLGLPASLAGRVSLVRADTRVQALPLPKGSYDIILAPHVLTEALDPYDTLLALSRLLTDVGRLATAFLNVRCCDVLAGLQAGEFPFRAQRLYAKAEVVRLLNDALFKEITFAPGAQAAAPRGAAFRACGFDDTSHDLTTRVWLVRADRSTGAVAALKSLYTKETRAELARVLHRIEYGVRAEENIERLQALCTREGIFRDYLEDFVREVVTHPARLSGIIERLRLT</sequence>
<dbReference type="GO" id="GO:0008168">
    <property type="term" value="F:methyltransferase activity"/>
    <property type="evidence" value="ECO:0007669"/>
    <property type="project" value="UniProtKB-KW"/>
</dbReference>
<dbReference type="AlphaFoldDB" id="A0A848BCG7"/>
<dbReference type="SUPFAM" id="SSF53335">
    <property type="entry name" value="S-adenosyl-L-methionine-dependent methyltransferases"/>
    <property type="match status" value="1"/>
</dbReference>
<dbReference type="GO" id="GO:0032259">
    <property type="term" value="P:methylation"/>
    <property type="evidence" value="ECO:0007669"/>
    <property type="project" value="UniProtKB-KW"/>
</dbReference>
<dbReference type="InterPro" id="IPR029063">
    <property type="entry name" value="SAM-dependent_MTases_sf"/>
</dbReference>
<dbReference type="Gene3D" id="3.40.50.150">
    <property type="entry name" value="Vaccinia Virus protein VP39"/>
    <property type="match status" value="1"/>
</dbReference>
<proteinExistence type="predicted"/>
<evidence type="ECO:0000313" key="1">
    <source>
        <dbReference type="EMBL" id="NMD98751.1"/>
    </source>
</evidence>
<keyword evidence="1" id="KW-0808">Transferase</keyword>
<dbReference type="RefSeq" id="WP_170077326.1">
    <property type="nucleotide sequence ID" value="NZ_JABAFA010000010.1"/>
</dbReference>
<protein>
    <submittedName>
        <fullName evidence="1">Methyltransferase</fullName>
    </submittedName>
</protein>
<gene>
    <name evidence="1" type="ORF">HF878_04525</name>
</gene>
<organism evidence="1 2">
    <name type="scientific">Selenomonas bovis</name>
    <dbReference type="NCBI Taxonomy" id="416586"/>
    <lineage>
        <taxon>Bacteria</taxon>
        <taxon>Bacillati</taxon>
        <taxon>Bacillota</taxon>
        <taxon>Negativicutes</taxon>
        <taxon>Selenomonadales</taxon>
        <taxon>Selenomonadaceae</taxon>
        <taxon>Selenomonas</taxon>
    </lineage>
</organism>
<accession>A0A848BCG7</accession>
<keyword evidence="1" id="KW-0489">Methyltransferase</keyword>
<keyword evidence="2" id="KW-1185">Reference proteome</keyword>